<dbReference type="EMBL" id="QKUF01000045">
    <property type="protein sequence ID" value="PZW19520.1"/>
    <property type="molecule type" value="Genomic_DNA"/>
</dbReference>
<dbReference type="InterPro" id="IPR045357">
    <property type="entry name" value="Aminopeptidase_N-like_N"/>
</dbReference>
<dbReference type="InterPro" id="IPR004155">
    <property type="entry name" value="PBS_lyase_HEAT"/>
</dbReference>
<keyword evidence="7" id="KW-0645">Protease</keyword>
<gene>
    <name evidence="17" type="ORF">EI42_06029</name>
</gene>
<keyword evidence="8" id="KW-0479">Metal-binding</keyword>
<keyword evidence="10" id="KW-0862">Zinc</keyword>
<dbReference type="SUPFAM" id="SSF48371">
    <property type="entry name" value="ARM repeat"/>
    <property type="match status" value="2"/>
</dbReference>
<dbReference type="InterPro" id="IPR016024">
    <property type="entry name" value="ARM-type_fold"/>
</dbReference>
<sequence>MVHCCNRVHSLGDGYSLFAWQEPVGTGPAPTARSFALPGAEVQFPPDRPADVKHVKLDISLDFDQETVSGTAYTTFSALFEEVTSVTFDAIELHIDEVTLVGGGKLAYSVGEKQLVVTLDRVYQHGEEFTVAISYHARPRIGLNFVKPAPEEPGRFTHCYSFHQPQYAAYWFPCHNCPNDRATTEILVTAPAQYIAIANGNLLEVKDNGATKTHHWLHSVPHASYLLSLVVGDFAVVEDTFQGMPVTYYVRKDRVEDARLLMGKTPEMIRFFSEFIGVDYPYDNYKQTVVELYTGAMEHTTTTTHSFSLLLDQRAALDMRPDYEAVVAHELAHQWFGDLVTCRDWSNTWLNEGFASYFDQLWGEHDLGKDYFKYSMHQEMKSYQNEDKHYRRPIVYNVWSNEGWEMFDAHTYKKGEWVLHMLRHQLGEKAFRRAINYYLQRNRTREVVTADLQRALEESTGRSLEQFFQQWVYHGGYPEFEVQYNWDRAQKLAKVVVKQTQKIDDLTPCFVVPVELAFTIPASDEAAKDPNTTDTRTLTLRVVVGEGGQTEQAFFFPLEREPLMVRFDPDGWVLKTLQFRLPTNMLCYQLAHDPDVLGRIEAIEALAERSEPEALKALETALLQDSFYGVRAEAAAAIGKQGTDQAQDILIRALQELDPHQQPQARAAIATALGEFQAPVRKEQAERSAQVLKALLEKGDPSYRVESSVAAALGKTRVEGSVDALYSVLDRSSWLYIVHSGIFTGMGASGDERVVDTLCQYLGDKTNYVTLRRYAAAGLGTVGSNKLLYSEEVRQRAVTALCQAVEHDSWAPTRTTAARALLAFGEKRAIPVLERAAEKDLDESVKRVSLSVAVALKSADGSEEQLKQLRKDLEEIREENRKLRERLSALDARLS</sequence>
<dbReference type="GO" id="GO:0016020">
    <property type="term" value="C:membrane"/>
    <property type="evidence" value="ECO:0007669"/>
    <property type="project" value="TreeGrafter"/>
</dbReference>
<feature type="domain" description="Aminopeptidase N-like N-terminal" evidence="16">
    <location>
        <begin position="54"/>
        <end position="226"/>
    </location>
</feature>
<dbReference type="InterPro" id="IPR011989">
    <property type="entry name" value="ARM-like"/>
</dbReference>
<evidence type="ECO:0000256" key="14">
    <source>
        <dbReference type="SAM" id="Coils"/>
    </source>
</evidence>
<comment type="catalytic activity">
    <reaction evidence="1">
        <text>Release of an N-terminal amino acid, Xaa-|-Yaa- from a peptide, amide or arylamide. Xaa is preferably Ala, but may be most amino acids including Pro (slow action). When a terminal hydrophobic residue is followed by a prolyl residue, the two may be released as an intact Xaa-Pro dipeptide.</text>
        <dbReference type="EC" id="3.4.11.2"/>
    </reaction>
</comment>
<dbReference type="InterPro" id="IPR050344">
    <property type="entry name" value="Peptidase_M1_aminopeptidases"/>
</dbReference>
<evidence type="ECO:0000256" key="9">
    <source>
        <dbReference type="ARBA" id="ARBA00022801"/>
    </source>
</evidence>
<dbReference type="GO" id="GO:0016285">
    <property type="term" value="F:alanyl aminopeptidase activity"/>
    <property type="evidence" value="ECO:0007669"/>
    <property type="project" value="UniProtKB-EC"/>
</dbReference>
<dbReference type="Gene3D" id="2.60.40.1730">
    <property type="entry name" value="tricorn interacting facor f3 domain"/>
    <property type="match status" value="1"/>
</dbReference>
<comment type="similarity">
    <text evidence="3">Belongs to the peptidase M1 family.</text>
</comment>
<dbReference type="Proteomes" id="UP000248806">
    <property type="component" value="Unassembled WGS sequence"/>
</dbReference>
<dbReference type="GO" id="GO:0005615">
    <property type="term" value="C:extracellular space"/>
    <property type="evidence" value="ECO:0007669"/>
    <property type="project" value="TreeGrafter"/>
</dbReference>
<keyword evidence="18" id="KW-1185">Reference proteome</keyword>
<dbReference type="Pfam" id="PF13646">
    <property type="entry name" value="HEAT_2"/>
    <property type="match status" value="2"/>
</dbReference>
<dbReference type="GO" id="GO:0005737">
    <property type="term" value="C:cytoplasm"/>
    <property type="evidence" value="ECO:0007669"/>
    <property type="project" value="TreeGrafter"/>
</dbReference>
<accession>A0A326TUC4</accession>
<proteinExistence type="inferred from homology"/>
<evidence type="ECO:0000313" key="17">
    <source>
        <dbReference type="EMBL" id="PZW19520.1"/>
    </source>
</evidence>
<dbReference type="CDD" id="cd09603">
    <property type="entry name" value="M1_APN_like"/>
    <property type="match status" value="1"/>
</dbReference>
<dbReference type="Gene3D" id="1.25.10.10">
    <property type="entry name" value="Leucine-rich Repeat Variant"/>
    <property type="match status" value="2"/>
</dbReference>
<evidence type="ECO:0000256" key="1">
    <source>
        <dbReference type="ARBA" id="ARBA00000098"/>
    </source>
</evidence>
<dbReference type="Pfam" id="PF17900">
    <property type="entry name" value="Peptidase_M1_N"/>
    <property type="match status" value="1"/>
</dbReference>
<dbReference type="GO" id="GO:0008270">
    <property type="term" value="F:zinc ion binding"/>
    <property type="evidence" value="ECO:0007669"/>
    <property type="project" value="InterPro"/>
</dbReference>
<comment type="caution">
    <text evidence="17">The sequence shown here is derived from an EMBL/GenBank/DDBJ whole genome shotgun (WGS) entry which is preliminary data.</text>
</comment>
<dbReference type="GO" id="GO:0070006">
    <property type="term" value="F:metalloaminopeptidase activity"/>
    <property type="evidence" value="ECO:0007669"/>
    <property type="project" value="TreeGrafter"/>
</dbReference>
<dbReference type="SUPFAM" id="SSF63737">
    <property type="entry name" value="Leukotriene A4 hydrolase N-terminal domain"/>
    <property type="match status" value="1"/>
</dbReference>
<evidence type="ECO:0000256" key="11">
    <source>
        <dbReference type="ARBA" id="ARBA00023049"/>
    </source>
</evidence>
<evidence type="ECO:0000259" key="15">
    <source>
        <dbReference type="Pfam" id="PF01433"/>
    </source>
</evidence>
<dbReference type="OrthoDB" id="9814383at2"/>
<dbReference type="EC" id="3.4.11.2" evidence="4"/>
<evidence type="ECO:0000256" key="13">
    <source>
        <dbReference type="ARBA" id="ARBA00031533"/>
    </source>
</evidence>
<dbReference type="GO" id="GO:0006508">
    <property type="term" value="P:proteolysis"/>
    <property type="evidence" value="ECO:0007669"/>
    <property type="project" value="UniProtKB-KW"/>
</dbReference>
<dbReference type="InterPro" id="IPR042097">
    <property type="entry name" value="Aminopeptidase_N-like_N_sf"/>
</dbReference>
<dbReference type="RefSeq" id="WP_111326247.1">
    <property type="nucleotide sequence ID" value="NZ_BIFX01000001.1"/>
</dbReference>
<dbReference type="PANTHER" id="PTHR11533">
    <property type="entry name" value="PROTEASE M1 ZINC METALLOPROTEASE"/>
    <property type="match status" value="1"/>
</dbReference>
<evidence type="ECO:0000256" key="7">
    <source>
        <dbReference type="ARBA" id="ARBA00022670"/>
    </source>
</evidence>
<feature type="domain" description="Peptidase M1 membrane alanine aminopeptidase" evidence="15">
    <location>
        <begin position="263"/>
        <end position="471"/>
    </location>
</feature>
<evidence type="ECO:0000256" key="3">
    <source>
        <dbReference type="ARBA" id="ARBA00010136"/>
    </source>
</evidence>
<dbReference type="InterPro" id="IPR027268">
    <property type="entry name" value="Peptidase_M4/M1_CTD_sf"/>
</dbReference>
<keyword evidence="9" id="KW-0378">Hydrolase</keyword>
<dbReference type="SUPFAM" id="SSF55486">
    <property type="entry name" value="Metalloproteases ('zincins'), catalytic domain"/>
    <property type="match status" value="1"/>
</dbReference>
<evidence type="ECO:0000256" key="12">
    <source>
        <dbReference type="ARBA" id="ARBA00029811"/>
    </source>
</evidence>
<evidence type="ECO:0000259" key="16">
    <source>
        <dbReference type="Pfam" id="PF17900"/>
    </source>
</evidence>
<evidence type="ECO:0000256" key="10">
    <source>
        <dbReference type="ARBA" id="ARBA00022833"/>
    </source>
</evidence>
<evidence type="ECO:0000256" key="2">
    <source>
        <dbReference type="ARBA" id="ARBA00001947"/>
    </source>
</evidence>
<dbReference type="InterPro" id="IPR014782">
    <property type="entry name" value="Peptidase_M1_dom"/>
</dbReference>
<dbReference type="PRINTS" id="PR00756">
    <property type="entry name" value="ALADIPTASE"/>
</dbReference>
<comment type="cofactor">
    <cofactor evidence="2">
        <name>Zn(2+)</name>
        <dbReference type="ChEBI" id="CHEBI:29105"/>
    </cofactor>
</comment>
<dbReference type="InterPro" id="IPR001930">
    <property type="entry name" value="Peptidase_M1"/>
</dbReference>
<evidence type="ECO:0000256" key="6">
    <source>
        <dbReference type="ARBA" id="ARBA00022438"/>
    </source>
</evidence>
<dbReference type="Pfam" id="PF01433">
    <property type="entry name" value="Peptidase_M1"/>
    <property type="match status" value="1"/>
</dbReference>
<dbReference type="GO" id="GO:0043171">
    <property type="term" value="P:peptide catabolic process"/>
    <property type="evidence" value="ECO:0007669"/>
    <property type="project" value="TreeGrafter"/>
</dbReference>
<keyword evidence="14" id="KW-0175">Coiled coil</keyword>
<feature type="coiled-coil region" evidence="14">
    <location>
        <begin position="852"/>
        <end position="893"/>
    </location>
</feature>
<dbReference type="PANTHER" id="PTHR11533:SF174">
    <property type="entry name" value="PUROMYCIN-SENSITIVE AMINOPEPTIDASE-RELATED"/>
    <property type="match status" value="1"/>
</dbReference>
<dbReference type="Gene3D" id="1.10.390.10">
    <property type="entry name" value="Neutral Protease Domain 2"/>
    <property type="match status" value="1"/>
</dbReference>
<dbReference type="GO" id="GO:0042277">
    <property type="term" value="F:peptide binding"/>
    <property type="evidence" value="ECO:0007669"/>
    <property type="project" value="TreeGrafter"/>
</dbReference>
<dbReference type="SMART" id="SM00567">
    <property type="entry name" value="EZ_HEAT"/>
    <property type="match status" value="7"/>
</dbReference>
<name>A0A326TUC4_THEHA</name>
<protein>
    <recommendedName>
        <fullName evidence="5">Aminopeptidase N</fullName>
        <ecNumber evidence="4">3.4.11.2</ecNumber>
    </recommendedName>
    <alternativeName>
        <fullName evidence="12">Alanine aminopeptidase</fullName>
    </alternativeName>
    <alternativeName>
        <fullName evidence="13">Lysyl aminopeptidase</fullName>
    </alternativeName>
</protein>
<evidence type="ECO:0000256" key="5">
    <source>
        <dbReference type="ARBA" id="ARBA00015611"/>
    </source>
</evidence>
<evidence type="ECO:0000313" key="18">
    <source>
        <dbReference type="Proteomes" id="UP000248806"/>
    </source>
</evidence>
<evidence type="ECO:0000256" key="4">
    <source>
        <dbReference type="ARBA" id="ARBA00012564"/>
    </source>
</evidence>
<dbReference type="AlphaFoldDB" id="A0A326TUC4"/>
<organism evidence="17 18">
    <name type="scientific">Thermosporothrix hazakensis</name>
    <dbReference type="NCBI Taxonomy" id="644383"/>
    <lineage>
        <taxon>Bacteria</taxon>
        <taxon>Bacillati</taxon>
        <taxon>Chloroflexota</taxon>
        <taxon>Ktedonobacteria</taxon>
        <taxon>Ktedonobacterales</taxon>
        <taxon>Thermosporotrichaceae</taxon>
        <taxon>Thermosporothrix</taxon>
    </lineage>
</organism>
<reference evidence="17 18" key="1">
    <citation type="submission" date="2018-06" db="EMBL/GenBank/DDBJ databases">
        <title>Genomic Encyclopedia of Archaeal and Bacterial Type Strains, Phase II (KMG-II): from individual species to whole genera.</title>
        <authorList>
            <person name="Goeker M."/>
        </authorList>
    </citation>
    <scope>NUCLEOTIDE SEQUENCE [LARGE SCALE GENOMIC DNA]</scope>
    <source>
        <strain evidence="17 18">ATCC BAA-1881</strain>
    </source>
</reference>
<keyword evidence="6 17" id="KW-0031">Aminopeptidase</keyword>
<keyword evidence="11" id="KW-0482">Metalloprotease</keyword>
<evidence type="ECO:0000256" key="8">
    <source>
        <dbReference type="ARBA" id="ARBA00022723"/>
    </source>
</evidence>